<dbReference type="InterPro" id="IPR050259">
    <property type="entry name" value="SDR"/>
</dbReference>
<dbReference type="NCBIfam" id="NF009384">
    <property type="entry name" value="PRK12743.1"/>
    <property type="match status" value="1"/>
</dbReference>
<dbReference type="SUPFAM" id="SSF51735">
    <property type="entry name" value="NAD(P)-binding Rossmann-fold domains"/>
    <property type="match status" value="1"/>
</dbReference>
<dbReference type="PROSITE" id="PS00061">
    <property type="entry name" value="ADH_SHORT"/>
    <property type="match status" value="1"/>
</dbReference>
<name>A0A845SAV1_9GAMM</name>
<dbReference type="PANTHER" id="PTHR42879:SF2">
    <property type="entry name" value="3-OXOACYL-[ACYL-CARRIER-PROTEIN] REDUCTASE FABG"/>
    <property type="match status" value="1"/>
</dbReference>
<accession>A0A845SAV1</accession>
<dbReference type="PRINTS" id="PR00080">
    <property type="entry name" value="SDRFAMILY"/>
</dbReference>
<dbReference type="Gene3D" id="3.40.50.720">
    <property type="entry name" value="NAD(P)-binding Rossmann-like Domain"/>
    <property type="match status" value="1"/>
</dbReference>
<organism evidence="2 3">
    <name type="scientific">Acerihabitans arboris</name>
    <dbReference type="NCBI Taxonomy" id="2691583"/>
    <lineage>
        <taxon>Bacteria</taxon>
        <taxon>Pseudomonadati</taxon>
        <taxon>Pseudomonadota</taxon>
        <taxon>Gammaproteobacteria</taxon>
        <taxon>Enterobacterales</taxon>
        <taxon>Pectobacteriaceae</taxon>
        <taxon>Acerihabitans</taxon>
    </lineage>
</organism>
<dbReference type="Proteomes" id="UP000461443">
    <property type="component" value="Unassembled WGS sequence"/>
</dbReference>
<sequence length="270" mass="28490">MIFEERSMTQPAAKVAVVTASDSGIGKASAVALAKQGYDIGVTWHSDREGAEETAGEVEKLGRKAQVLQLDLTQLPAAAEVIDQFSRSFGRLDMLVNNAGASAAGPFLDLSFADWRSTFSIVLDGAFLCAQRAARQMVNQGRGGRIVNITSVHEHTPLPEASAYTAAKHGLGGLTKSMALELSPYGILVNSVAPGMVATPINNMREDDAWTIKEPGIPLGRPGHVLEIAALVAWLGSDGAAYTTGQSLIVDGGFMLVNPQFKAQQEQAGK</sequence>
<keyword evidence="3" id="KW-1185">Reference proteome</keyword>
<dbReference type="Pfam" id="PF13561">
    <property type="entry name" value="adh_short_C2"/>
    <property type="match status" value="1"/>
</dbReference>
<dbReference type="InterPro" id="IPR020904">
    <property type="entry name" value="Sc_DH/Rdtase_CS"/>
</dbReference>
<dbReference type="InterPro" id="IPR036291">
    <property type="entry name" value="NAD(P)-bd_dom_sf"/>
</dbReference>
<gene>
    <name evidence="2" type="ORF">GRH90_03770</name>
</gene>
<evidence type="ECO:0000256" key="1">
    <source>
        <dbReference type="ARBA" id="ARBA00006484"/>
    </source>
</evidence>
<evidence type="ECO:0000313" key="3">
    <source>
        <dbReference type="Proteomes" id="UP000461443"/>
    </source>
</evidence>
<dbReference type="FunFam" id="3.40.50.720:FF:000084">
    <property type="entry name" value="Short-chain dehydrogenase reductase"/>
    <property type="match status" value="1"/>
</dbReference>
<dbReference type="EMBL" id="WUBS01000002">
    <property type="protein sequence ID" value="NDL61880.1"/>
    <property type="molecule type" value="Genomic_DNA"/>
</dbReference>
<dbReference type="PRINTS" id="PR00081">
    <property type="entry name" value="GDHRDH"/>
</dbReference>
<dbReference type="PANTHER" id="PTHR42879">
    <property type="entry name" value="3-OXOACYL-(ACYL-CARRIER-PROTEIN) REDUCTASE"/>
    <property type="match status" value="1"/>
</dbReference>
<comment type="similarity">
    <text evidence="1">Belongs to the short-chain dehydrogenases/reductases (SDR) family.</text>
</comment>
<dbReference type="InterPro" id="IPR002347">
    <property type="entry name" value="SDR_fam"/>
</dbReference>
<evidence type="ECO:0000313" key="2">
    <source>
        <dbReference type="EMBL" id="NDL61880.1"/>
    </source>
</evidence>
<dbReference type="AlphaFoldDB" id="A0A845SAV1"/>
<protein>
    <submittedName>
        <fullName evidence="2">SDR family oxidoreductase</fullName>
    </submittedName>
</protein>
<proteinExistence type="inferred from homology"/>
<comment type="caution">
    <text evidence="2">The sequence shown here is derived from an EMBL/GenBank/DDBJ whole genome shotgun (WGS) entry which is preliminary data.</text>
</comment>
<reference evidence="2 3" key="2">
    <citation type="submission" date="2020-02" db="EMBL/GenBank/DDBJ databases">
        <title>The new genus of Enterobacteriales.</title>
        <authorList>
            <person name="Kim I.S."/>
        </authorList>
    </citation>
    <scope>NUCLEOTIDE SEQUENCE [LARGE SCALE GENOMIC DNA]</scope>
    <source>
        <strain evidence="2 3">SAP-6</strain>
    </source>
</reference>
<dbReference type="GO" id="GO:0032787">
    <property type="term" value="P:monocarboxylic acid metabolic process"/>
    <property type="evidence" value="ECO:0007669"/>
    <property type="project" value="UniProtKB-ARBA"/>
</dbReference>
<reference evidence="2 3" key="1">
    <citation type="submission" date="2019-12" db="EMBL/GenBank/DDBJ databases">
        <authorList>
            <person name="Lee S.D."/>
        </authorList>
    </citation>
    <scope>NUCLEOTIDE SEQUENCE [LARGE SCALE GENOMIC DNA]</scope>
    <source>
        <strain evidence="2 3">SAP-6</strain>
    </source>
</reference>